<reference evidence="6" key="1">
    <citation type="journal article" date="2020" name="Stud. Mycol.">
        <title>101 Dothideomycetes genomes: a test case for predicting lifestyles and emergence of pathogens.</title>
        <authorList>
            <person name="Haridas S."/>
            <person name="Albert R."/>
            <person name="Binder M."/>
            <person name="Bloem J."/>
            <person name="Labutti K."/>
            <person name="Salamov A."/>
            <person name="Andreopoulos B."/>
            <person name="Baker S."/>
            <person name="Barry K."/>
            <person name="Bills G."/>
            <person name="Bluhm B."/>
            <person name="Cannon C."/>
            <person name="Castanera R."/>
            <person name="Culley D."/>
            <person name="Daum C."/>
            <person name="Ezra D."/>
            <person name="Gonzalez J."/>
            <person name="Henrissat B."/>
            <person name="Kuo A."/>
            <person name="Liang C."/>
            <person name="Lipzen A."/>
            <person name="Lutzoni F."/>
            <person name="Magnuson J."/>
            <person name="Mondo S."/>
            <person name="Nolan M."/>
            <person name="Ohm R."/>
            <person name="Pangilinan J."/>
            <person name="Park H.-J."/>
            <person name="Ramirez L."/>
            <person name="Alfaro M."/>
            <person name="Sun H."/>
            <person name="Tritt A."/>
            <person name="Yoshinaga Y."/>
            <person name="Zwiers L.-H."/>
            <person name="Turgeon B."/>
            <person name="Goodwin S."/>
            <person name="Spatafora J."/>
            <person name="Crous P."/>
            <person name="Grigoriev I."/>
        </authorList>
    </citation>
    <scope>NUCLEOTIDE SEQUENCE</scope>
    <source>
        <strain evidence="6">CBS 269.34</strain>
    </source>
</reference>
<dbReference type="PROSITE" id="PS00497">
    <property type="entry name" value="TYROSINASE_1"/>
    <property type="match status" value="1"/>
</dbReference>
<gene>
    <name evidence="6" type="ORF">BU16DRAFT_512735</name>
</gene>
<evidence type="ECO:0000259" key="4">
    <source>
        <dbReference type="PROSITE" id="PS00497"/>
    </source>
</evidence>
<evidence type="ECO:0000256" key="3">
    <source>
        <dbReference type="SAM" id="SignalP"/>
    </source>
</evidence>
<evidence type="ECO:0000313" key="6">
    <source>
        <dbReference type="EMBL" id="KAF2494294.1"/>
    </source>
</evidence>
<proteinExistence type="predicted"/>
<feature type="domain" description="Tyrosinase copper-binding" evidence="5">
    <location>
        <begin position="316"/>
        <end position="327"/>
    </location>
</feature>
<feature type="signal peptide" evidence="3">
    <location>
        <begin position="1"/>
        <end position="19"/>
    </location>
</feature>
<dbReference type="EMBL" id="MU004191">
    <property type="protein sequence ID" value="KAF2494294.1"/>
    <property type="molecule type" value="Genomic_DNA"/>
</dbReference>
<protein>
    <submittedName>
        <fullName evidence="6">Di-copper centre-containing protein</fullName>
    </submittedName>
</protein>
<dbReference type="InterPro" id="IPR050316">
    <property type="entry name" value="Tyrosinase/Hemocyanin"/>
</dbReference>
<dbReference type="PANTHER" id="PTHR11474">
    <property type="entry name" value="TYROSINASE FAMILY MEMBER"/>
    <property type="match status" value="1"/>
</dbReference>
<dbReference type="PANTHER" id="PTHR11474:SF125">
    <property type="entry name" value="N-ACETYL-6-HYDROXYTRYPTOPHAN OXIDASE IVOB-RELATED"/>
    <property type="match status" value="1"/>
</dbReference>
<dbReference type="SUPFAM" id="SSF48056">
    <property type="entry name" value="Di-copper centre-containing domain"/>
    <property type="match status" value="1"/>
</dbReference>
<sequence length="393" mass="42900">MRFFNLVAVASVLFSTSNAAPLEERTASSYAGHVDALAAQGFFNLAFYTATQGLPSQKCNLQNVAVRREWSTLASTEKKSYISAVKCLSKKPAITSTELVPGVRSRYDDFVATHINQTLAIHGTGNFLSWHRYFVWAYEQALRRECGYTGYQPYWNWGKYADDPLSSPIFDGSDSSMSGNGAYVKHNASCIPSDSLCEISLPTGTGGGCITSGPFKDFSVNLGPVAPALSYVEPNPGTFGMGYNPRCIRRDISAYAASHWTKDADTASLILNNPDPYWFQTNMQGNFPAGFLGVHTGGHFTNGGDPGGDLFVSPGDPVFWLHHGMIDRVWWTWQNLDVEKRKTAISGTLTVNNSPPSRNATLDDFIDLGINAGPIKIRDAMSTIAGPFCYVYA</sequence>
<dbReference type="Pfam" id="PF00264">
    <property type="entry name" value="Tyrosinase"/>
    <property type="match status" value="1"/>
</dbReference>
<feature type="domain" description="Tyrosinase copper-binding" evidence="4">
    <location>
        <begin position="122"/>
        <end position="139"/>
    </location>
</feature>
<evidence type="ECO:0000259" key="5">
    <source>
        <dbReference type="PROSITE" id="PS00498"/>
    </source>
</evidence>
<keyword evidence="2" id="KW-0560">Oxidoreductase</keyword>
<dbReference type="Gene3D" id="1.10.1280.10">
    <property type="entry name" value="Di-copper center containing domain from catechol oxidase"/>
    <property type="match status" value="1"/>
</dbReference>
<dbReference type="Proteomes" id="UP000799750">
    <property type="component" value="Unassembled WGS sequence"/>
</dbReference>
<evidence type="ECO:0000256" key="1">
    <source>
        <dbReference type="ARBA" id="ARBA00022723"/>
    </source>
</evidence>
<dbReference type="GO" id="GO:0046872">
    <property type="term" value="F:metal ion binding"/>
    <property type="evidence" value="ECO:0007669"/>
    <property type="project" value="UniProtKB-KW"/>
</dbReference>
<dbReference type="PRINTS" id="PR00092">
    <property type="entry name" value="TYROSINASE"/>
</dbReference>
<keyword evidence="7" id="KW-1185">Reference proteome</keyword>
<dbReference type="GO" id="GO:0016491">
    <property type="term" value="F:oxidoreductase activity"/>
    <property type="evidence" value="ECO:0007669"/>
    <property type="project" value="UniProtKB-KW"/>
</dbReference>
<dbReference type="PROSITE" id="PS00498">
    <property type="entry name" value="TYROSINASE_2"/>
    <property type="match status" value="1"/>
</dbReference>
<keyword evidence="1" id="KW-0479">Metal-binding</keyword>
<dbReference type="OrthoDB" id="6132182at2759"/>
<name>A0A6A6QQ52_9PEZI</name>
<dbReference type="AlphaFoldDB" id="A0A6A6QQ52"/>
<evidence type="ECO:0000256" key="2">
    <source>
        <dbReference type="ARBA" id="ARBA00023002"/>
    </source>
</evidence>
<organism evidence="6 7">
    <name type="scientific">Lophium mytilinum</name>
    <dbReference type="NCBI Taxonomy" id="390894"/>
    <lineage>
        <taxon>Eukaryota</taxon>
        <taxon>Fungi</taxon>
        <taxon>Dikarya</taxon>
        <taxon>Ascomycota</taxon>
        <taxon>Pezizomycotina</taxon>
        <taxon>Dothideomycetes</taxon>
        <taxon>Pleosporomycetidae</taxon>
        <taxon>Mytilinidiales</taxon>
        <taxon>Mytilinidiaceae</taxon>
        <taxon>Lophium</taxon>
    </lineage>
</organism>
<feature type="chain" id="PRO_5025353109" evidence="3">
    <location>
        <begin position="20"/>
        <end position="393"/>
    </location>
</feature>
<dbReference type="InterPro" id="IPR008922">
    <property type="entry name" value="Di-copper_centre_dom_sf"/>
</dbReference>
<dbReference type="InterPro" id="IPR002227">
    <property type="entry name" value="Tyrosinase_Cu-bd"/>
</dbReference>
<keyword evidence="3" id="KW-0732">Signal</keyword>
<accession>A0A6A6QQ52</accession>
<evidence type="ECO:0000313" key="7">
    <source>
        <dbReference type="Proteomes" id="UP000799750"/>
    </source>
</evidence>